<comment type="subunit">
    <text evidence="2 7">Homotetramer.</text>
</comment>
<comment type="similarity">
    <text evidence="1 7">Belongs to the glutaminase family.</text>
</comment>
<protein>
    <recommendedName>
        <fullName evidence="6 7">Glutaminase</fullName>
        <ecNumber evidence="3 7">3.5.1.2</ecNumber>
    </recommendedName>
</protein>
<dbReference type="InterPro" id="IPR015868">
    <property type="entry name" value="Glutaminase"/>
</dbReference>
<accession>A0A9D2QEY8</accession>
<dbReference type="Gene3D" id="3.30.750.24">
    <property type="entry name" value="STAS domain"/>
    <property type="match status" value="2"/>
</dbReference>
<evidence type="ECO:0000256" key="6">
    <source>
        <dbReference type="ARBA" id="ARBA00070405"/>
    </source>
</evidence>
<evidence type="ECO:0000313" key="11">
    <source>
        <dbReference type="Proteomes" id="UP000823858"/>
    </source>
</evidence>
<dbReference type="PANTHER" id="PTHR12544:SF29">
    <property type="entry name" value="GLUTAMINASE"/>
    <property type="match status" value="1"/>
</dbReference>
<dbReference type="EC" id="3.5.1.2" evidence="3 7"/>
<dbReference type="Proteomes" id="UP000823858">
    <property type="component" value="Unassembled WGS sequence"/>
</dbReference>
<dbReference type="FunFam" id="3.40.710.10:FF:000005">
    <property type="entry name" value="Glutaminase"/>
    <property type="match status" value="1"/>
</dbReference>
<dbReference type="Pfam" id="PF01740">
    <property type="entry name" value="STAS"/>
    <property type="match status" value="1"/>
</dbReference>
<dbReference type="NCBIfam" id="TIGR03814">
    <property type="entry name" value="Gln_ase"/>
    <property type="match status" value="1"/>
</dbReference>
<feature type="binding site" evidence="7">
    <location>
        <position position="243"/>
    </location>
    <ligand>
        <name>substrate</name>
    </ligand>
</feature>
<evidence type="ECO:0000256" key="2">
    <source>
        <dbReference type="ARBA" id="ARBA00011881"/>
    </source>
</evidence>
<comment type="caution">
    <text evidence="10">The sequence shown here is derived from an EMBL/GenBank/DDBJ whole genome shotgun (WGS) entry which is preliminary data.</text>
</comment>
<proteinExistence type="inferred from homology"/>
<evidence type="ECO:0000256" key="4">
    <source>
        <dbReference type="ARBA" id="ARBA00022801"/>
    </source>
</evidence>
<name>A0A9D2QEY8_9CORY</name>
<dbReference type="GO" id="GO:0004359">
    <property type="term" value="F:glutaminase activity"/>
    <property type="evidence" value="ECO:0007669"/>
    <property type="project" value="UniProtKB-UniRule"/>
</dbReference>
<feature type="binding site" evidence="7">
    <location>
        <position position="64"/>
    </location>
    <ligand>
        <name>substrate</name>
    </ligand>
</feature>
<dbReference type="NCBIfam" id="NF002134">
    <property type="entry name" value="PRK00971.1-4"/>
    <property type="match status" value="1"/>
</dbReference>
<dbReference type="Pfam" id="PF04960">
    <property type="entry name" value="Glutaminase"/>
    <property type="match status" value="1"/>
</dbReference>
<feature type="binding site" evidence="7">
    <location>
        <position position="160"/>
    </location>
    <ligand>
        <name>substrate</name>
    </ligand>
</feature>
<feature type="binding site" evidence="7">
    <location>
        <position position="114"/>
    </location>
    <ligand>
        <name>substrate</name>
    </ligand>
</feature>
<sequence>MQTPIADYLAEILEKVRDDDSGEVADYIPELEAADPTPLAVALCTTQGRIYSAGDDGHEFTIQSISKPFVYAAALQDRGVETVLDKVGMEPSGEAFNELSLDGTTHQPVNPMINAGAITVNQLINGEDSSVEDRVEVILDYFSRLAGRQLRIDERVTGSELETADRNLALAHMLRSYGIITDSATDAVTSYTRQCSIMVTVKDLAVMGVTLALGGIQPVTGEQVLDPLVCRQVQAVMASAGMYDGAGKWMASVGIPAKSGVAGGVMGTLPGQLGIATFSPRLDSSGNSVRGSQVFRELSESMGMHLMSSVTRRGTAVRSVRQRGLVTLVRLQGGIDFAGAEEFLDSVADRDFSTKRVVVDMRRVNASNPVGRRMVKEGLRRLRLDGLQVAVLDPEEMLGEPVYEDGTQVEEAAVDDVDGGNPGDGGDGVAGVVANREAASGQ</sequence>
<gene>
    <name evidence="7" type="primary">glsA</name>
    <name evidence="10" type="ORF">H9751_12510</name>
</gene>
<reference evidence="10" key="2">
    <citation type="submission" date="2021-04" db="EMBL/GenBank/DDBJ databases">
        <authorList>
            <person name="Gilroy R."/>
        </authorList>
    </citation>
    <scope>NUCLEOTIDE SEQUENCE</scope>
    <source>
        <strain evidence="10">ChiHjej13B12-4958</strain>
    </source>
</reference>
<organism evidence="10 11">
    <name type="scientific">Candidatus Corynebacterium faecigallinarum</name>
    <dbReference type="NCBI Taxonomy" id="2838528"/>
    <lineage>
        <taxon>Bacteria</taxon>
        <taxon>Bacillati</taxon>
        <taxon>Actinomycetota</taxon>
        <taxon>Actinomycetes</taxon>
        <taxon>Mycobacteriales</taxon>
        <taxon>Corynebacteriaceae</taxon>
        <taxon>Corynebacterium</taxon>
    </lineage>
</organism>
<dbReference type="PROSITE" id="PS50801">
    <property type="entry name" value="STAS"/>
    <property type="match status" value="1"/>
</dbReference>
<dbReference type="InterPro" id="IPR012338">
    <property type="entry name" value="Beta-lactam/transpept-like"/>
</dbReference>
<dbReference type="SUPFAM" id="SSF52091">
    <property type="entry name" value="SpoIIaa-like"/>
    <property type="match status" value="1"/>
</dbReference>
<keyword evidence="4 7" id="KW-0378">Hydrolase</keyword>
<dbReference type="InterPro" id="IPR002645">
    <property type="entry name" value="STAS_dom"/>
</dbReference>
<feature type="region of interest" description="Disordered" evidence="8">
    <location>
        <begin position="414"/>
        <end position="442"/>
    </location>
</feature>
<dbReference type="GO" id="GO:0006543">
    <property type="term" value="P:L-glutamine catabolic process"/>
    <property type="evidence" value="ECO:0007669"/>
    <property type="project" value="TreeGrafter"/>
</dbReference>
<dbReference type="EMBL" id="DWVP01000024">
    <property type="protein sequence ID" value="HJC86334.1"/>
    <property type="molecule type" value="Genomic_DNA"/>
</dbReference>
<dbReference type="HAMAP" id="MF_00313">
    <property type="entry name" value="Glutaminase"/>
    <property type="match status" value="1"/>
</dbReference>
<evidence type="ECO:0000256" key="1">
    <source>
        <dbReference type="ARBA" id="ARBA00011076"/>
    </source>
</evidence>
<comment type="catalytic activity">
    <reaction evidence="5 7">
        <text>L-glutamine + H2O = L-glutamate + NH4(+)</text>
        <dbReference type="Rhea" id="RHEA:15889"/>
        <dbReference type="ChEBI" id="CHEBI:15377"/>
        <dbReference type="ChEBI" id="CHEBI:28938"/>
        <dbReference type="ChEBI" id="CHEBI:29985"/>
        <dbReference type="ChEBI" id="CHEBI:58359"/>
        <dbReference type="EC" id="3.5.1.2"/>
    </reaction>
</comment>
<dbReference type="PANTHER" id="PTHR12544">
    <property type="entry name" value="GLUTAMINASE"/>
    <property type="match status" value="1"/>
</dbReference>
<evidence type="ECO:0000259" key="9">
    <source>
        <dbReference type="PROSITE" id="PS50801"/>
    </source>
</evidence>
<feature type="compositionally biased region" description="Gly residues" evidence="8">
    <location>
        <begin position="420"/>
        <end position="429"/>
    </location>
</feature>
<evidence type="ECO:0000256" key="3">
    <source>
        <dbReference type="ARBA" id="ARBA00012918"/>
    </source>
</evidence>
<keyword evidence="7" id="KW-0007">Acetylation</keyword>
<evidence type="ECO:0000256" key="8">
    <source>
        <dbReference type="SAM" id="MobiDB-lite"/>
    </source>
</evidence>
<feature type="binding site" evidence="7">
    <location>
        <position position="261"/>
    </location>
    <ligand>
        <name>substrate</name>
    </ligand>
</feature>
<dbReference type="Gene3D" id="3.40.710.10">
    <property type="entry name" value="DD-peptidase/beta-lactamase superfamily"/>
    <property type="match status" value="1"/>
</dbReference>
<feature type="binding site" evidence="7">
    <location>
        <position position="167"/>
    </location>
    <ligand>
        <name>substrate</name>
    </ligand>
</feature>
<reference evidence="10" key="1">
    <citation type="journal article" date="2021" name="PeerJ">
        <title>Extensive microbial diversity within the chicken gut microbiome revealed by metagenomics and culture.</title>
        <authorList>
            <person name="Gilroy R."/>
            <person name="Ravi A."/>
            <person name="Getino M."/>
            <person name="Pursley I."/>
            <person name="Horton D.L."/>
            <person name="Alikhan N.F."/>
            <person name="Baker D."/>
            <person name="Gharbi K."/>
            <person name="Hall N."/>
            <person name="Watson M."/>
            <person name="Adriaenssens E.M."/>
            <person name="Foster-Nyarko E."/>
            <person name="Jarju S."/>
            <person name="Secka A."/>
            <person name="Antonio M."/>
            <person name="Oren A."/>
            <person name="Chaudhuri R.R."/>
            <person name="La Ragione R."/>
            <person name="Hildebrand F."/>
            <person name="Pallen M.J."/>
        </authorList>
    </citation>
    <scope>NUCLEOTIDE SEQUENCE</scope>
    <source>
        <strain evidence="10">ChiHjej13B12-4958</strain>
    </source>
</reference>
<feature type="domain" description="STAS" evidence="9">
    <location>
        <begin position="316"/>
        <end position="398"/>
    </location>
</feature>
<dbReference type="GO" id="GO:0006537">
    <property type="term" value="P:glutamate biosynthetic process"/>
    <property type="evidence" value="ECO:0007669"/>
    <property type="project" value="TreeGrafter"/>
</dbReference>
<dbReference type="InterPro" id="IPR036513">
    <property type="entry name" value="STAS_dom_sf"/>
</dbReference>
<dbReference type="AlphaFoldDB" id="A0A9D2QEY8"/>
<evidence type="ECO:0000256" key="5">
    <source>
        <dbReference type="ARBA" id="ARBA00049534"/>
    </source>
</evidence>
<feature type="binding site" evidence="7">
    <location>
        <position position="191"/>
    </location>
    <ligand>
        <name>substrate</name>
    </ligand>
</feature>
<dbReference type="SUPFAM" id="SSF56601">
    <property type="entry name" value="beta-lactamase/transpeptidase-like"/>
    <property type="match status" value="1"/>
</dbReference>
<evidence type="ECO:0000313" key="10">
    <source>
        <dbReference type="EMBL" id="HJC86334.1"/>
    </source>
</evidence>
<evidence type="ECO:0000256" key="7">
    <source>
        <dbReference type="HAMAP-Rule" id="MF_00313"/>
    </source>
</evidence>